<dbReference type="PROSITE" id="PS50271">
    <property type="entry name" value="ZF_UBP"/>
    <property type="match status" value="1"/>
</dbReference>
<evidence type="ECO:0000313" key="3">
    <source>
        <dbReference type="EMBL" id="KAF7993566.1"/>
    </source>
</evidence>
<evidence type="ECO:0000256" key="1">
    <source>
        <dbReference type="PROSITE-ProRule" id="PRU00502"/>
    </source>
</evidence>
<proteinExistence type="predicted"/>
<protein>
    <recommendedName>
        <fullName evidence="2">UBP-type domain-containing protein</fullName>
    </recommendedName>
</protein>
<dbReference type="OrthoDB" id="361536at2759"/>
<accession>A0A834XVH0</accession>
<dbReference type="SUPFAM" id="SSF57850">
    <property type="entry name" value="RING/U-box"/>
    <property type="match status" value="1"/>
</dbReference>
<keyword evidence="1" id="KW-0479">Metal-binding</keyword>
<dbReference type="GO" id="GO:0008270">
    <property type="term" value="F:zinc ion binding"/>
    <property type="evidence" value="ECO:0007669"/>
    <property type="project" value="UniProtKB-KW"/>
</dbReference>
<keyword evidence="1" id="KW-0863">Zinc-finger</keyword>
<gene>
    <name evidence="3" type="ORF">HCN44_010161</name>
</gene>
<name>A0A834XVH0_APHGI</name>
<dbReference type="AlphaFoldDB" id="A0A834XVH0"/>
<dbReference type="InterPro" id="IPR038765">
    <property type="entry name" value="Papain-like_cys_pep_sf"/>
</dbReference>
<keyword evidence="4" id="KW-1185">Reference proteome</keyword>
<dbReference type="InterPro" id="IPR013083">
    <property type="entry name" value="Znf_RING/FYVE/PHD"/>
</dbReference>
<dbReference type="Proteomes" id="UP000639338">
    <property type="component" value="Unassembled WGS sequence"/>
</dbReference>
<evidence type="ECO:0000259" key="2">
    <source>
        <dbReference type="PROSITE" id="PS50271"/>
    </source>
</evidence>
<sequence length="460" mass="53200">MTKLLVYPKQDELFFSSGSTSLWYTSNSPNSSANVLFNDKKYNQLILDFTIDYATDKLFVIQVFKGTTVLRRFDIGTSVRPLNPYDGYTIETVHPLTSRLKVAFNNKIYWTSFRRNRDFVKYNETYEIIMLPNFTSMIYPSVDLPEQIIKSITGILEAESAIKIAEREALAGTWDVYYVDVNFLMVLVVMINDHVIKHYRTTGYPLAVKLGTITKKGNGDVYSYDENDMGISISNMDKTEKSMVELELDSNQKFGEWVALQEASSKLIPIYGAGYTGLNNLGNLCYLNFNESVNIFNDNYNDPANNFDTQISKLDYNRQGISPRMFENLISRGHPGFSSNLEEYSSSGKVKYSYRPEYLLPLPIPLNSAINKDKVNTYENDKKAAELNRQSFDRNNTIIRPHIKLSSCLESCLYLLKKQHSLFFYNNKPRWHKNQRVKEKKINKYQFHVITIVQLRNNIQ</sequence>
<feature type="domain" description="UBP-type" evidence="2">
    <location>
        <begin position="129"/>
        <end position="250"/>
    </location>
</feature>
<dbReference type="Gene3D" id="3.30.40.10">
    <property type="entry name" value="Zinc/RING finger domain, C3HC4 (zinc finger)"/>
    <property type="match status" value="1"/>
</dbReference>
<organism evidence="3 4">
    <name type="scientific">Aphidius gifuensis</name>
    <name type="common">Parasitoid wasp</name>
    <dbReference type="NCBI Taxonomy" id="684658"/>
    <lineage>
        <taxon>Eukaryota</taxon>
        <taxon>Metazoa</taxon>
        <taxon>Ecdysozoa</taxon>
        <taxon>Arthropoda</taxon>
        <taxon>Hexapoda</taxon>
        <taxon>Insecta</taxon>
        <taxon>Pterygota</taxon>
        <taxon>Neoptera</taxon>
        <taxon>Endopterygota</taxon>
        <taxon>Hymenoptera</taxon>
        <taxon>Apocrita</taxon>
        <taxon>Ichneumonoidea</taxon>
        <taxon>Braconidae</taxon>
        <taxon>Aphidiinae</taxon>
        <taxon>Aphidius</taxon>
    </lineage>
</organism>
<keyword evidence="1" id="KW-0862">Zinc</keyword>
<dbReference type="InterPro" id="IPR001607">
    <property type="entry name" value="Znf_UBP"/>
</dbReference>
<dbReference type="EMBL" id="JACMRX010000003">
    <property type="protein sequence ID" value="KAF7993566.1"/>
    <property type="molecule type" value="Genomic_DNA"/>
</dbReference>
<reference evidence="3 4" key="1">
    <citation type="submission" date="2020-08" db="EMBL/GenBank/DDBJ databases">
        <title>Aphidius gifuensis genome sequencing and assembly.</title>
        <authorList>
            <person name="Du Z."/>
        </authorList>
    </citation>
    <scope>NUCLEOTIDE SEQUENCE [LARGE SCALE GENOMIC DNA]</scope>
    <source>
        <strain evidence="3">YNYX2018</strain>
        <tissue evidence="3">Adults</tissue>
    </source>
</reference>
<dbReference type="SUPFAM" id="SSF54001">
    <property type="entry name" value="Cysteine proteinases"/>
    <property type="match status" value="1"/>
</dbReference>
<dbReference type="Pfam" id="PF02148">
    <property type="entry name" value="zf-UBP"/>
    <property type="match status" value="1"/>
</dbReference>
<evidence type="ECO:0000313" key="4">
    <source>
        <dbReference type="Proteomes" id="UP000639338"/>
    </source>
</evidence>
<comment type="caution">
    <text evidence="3">The sequence shown here is derived from an EMBL/GenBank/DDBJ whole genome shotgun (WGS) entry which is preliminary data.</text>
</comment>